<dbReference type="InterPro" id="IPR005025">
    <property type="entry name" value="FMN_Rdtase-like_dom"/>
</dbReference>
<dbReference type="SUPFAM" id="SSF52218">
    <property type="entry name" value="Flavoproteins"/>
    <property type="match status" value="1"/>
</dbReference>
<dbReference type="Pfam" id="PF03358">
    <property type="entry name" value="FMN_red"/>
    <property type="match status" value="1"/>
</dbReference>
<comment type="caution">
    <text evidence="2">The sequence shown here is derived from an EMBL/GenBank/DDBJ whole genome shotgun (WGS) entry which is preliminary data.</text>
</comment>
<protein>
    <submittedName>
        <fullName evidence="2">NADPH-dependent FMN reductase</fullName>
        <ecNumber evidence="2">1.-.-.-</ecNumber>
    </submittedName>
</protein>
<dbReference type="RefSeq" id="WP_379538118.1">
    <property type="nucleotide sequence ID" value="NZ_JBHSDR010000003.1"/>
</dbReference>
<keyword evidence="2" id="KW-0560">Oxidoreductase</keyword>
<gene>
    <name evidence="2" type="ORF">ACFO0A_06320</name>
</gene>
<sequence>MPRIGSVTGQERPLILGIGGTSRADSSTERALSESLRVVQQAGAKTRLLGGDFLSTLPIFDPGPEGPTAEQMELVAAVGEADGVIVASPGYHGAISGVMKNAFDTLELARAGDRPYLSDLPVGIIITAGGWQAGGTALVTLRTIVHALRGWPTPFGATLNSSVSLFDEGGRCCAEKDAAQLATVATQVLDFARMKRRAA</sequence>
<reference evidence="3" key="1">
    <citation type="journal article" date="2019" name="Int. J. Syst. Evol. Microbiol.">
        <title>The Global Catalogue of Microorganisms (GCM) 10K type strain sequencing project: providing services to taxonomists for standard genome sequencing and annotation.</title>
        <authorList>
            <consortium name="The Broad Institute Genomics Platform"/>
            <consortium name="The Broad Institute Genome Sequencing Center for Infectious Disease"/>
            <person name="Wu L."/>
            <person name="Ma J."/>
        </authorList>
    </citation>
    <scope>NUCLEOTIDE SEQUENCE [LARGE SCALE GENOMIC DNA]</scope>
    <source>
        <strain evidence="3">CGMCC 1.12989</strain>
    </source>
</reference>
<dbReference type="PANTHER" id="PTHR30543:SF21">
    <property type="entry name" value="NAD(P)H-DEPENDENT FMN REDUCTASE LOT6"/>
    <property type="match status" value="1"/>
</dbReference>
<accession>A0ABV8RN03</accession>
<dbReference type="InterPro" id="IPR029039">
    <property type="entry name" value="Flavoprotein-like_sf"/>
</dbReference>
<evidence type="ECO:0000313" key="3">
    <source>
        <dbReference type="Proteomes" id="UP001595828"/>
    </source>
</evidence>
<dbReference type="InterPro" id="IPR050712">
    <property type="entry name" value="NAD(P)H-dep_reductase"/>
</dbReference>
<proteinExistence type="predicted"/>
<feature type="domain" description="NADPH-dependent FMN reductase-like" evidence="1">
    <location>
        <begin position="15"/>
        <end position="154"/>
    </location>
</feature>
<evidence type="ECO:0000313" key="2">
    <source>
        <dbReference type="EMBL" id="MFC4294672.1"/>
    </source>
</evidence>
<keyword evidence="3" id="KW-1185">Reference proteome</keyword>
<dbReference type="EC" id="1.-.-.-" evidence="2"/>
<dbReference type="PANTHER" id="PTHR30543">
    <property type="entry name" value="CHROMATE REDUCTASE"/>
    <property type="match status" value="1"/>
</dbReference>
<dbReference type="GO" id="GO:0016491">
    <property type="term" value="F:oxidoreductase activity"/>
    <property type="evidence" value="ECO:0007669"/>
    <property type="project" value="UniProtKB-KW"/>
</dbReference>
<dbReference type="Proteomes" id="UP001595828">
    <property type="component" value="Unassembled WGS sequence"/>
</dbReference>
<evidence type="ECO:0000259" key="1">
    <source>
        <dbReference type="Pfam" id="PF03358"/>
    </source>
</evidence>
<name>A0ABV8RN03_9SPHN</name>
<dbReference type="EMBL" id="JBHSDR010000003">
    <property type="protein sequence ID" value="MFC4294672.1"/>
    <property type="molecule type" value="Genomic_DNA"/>
</dbReference>
<organism evidence="2 3">
    <name type="scientific">Novosphingobium tardum</name>
    <dbReference type="NCBI Taxonomy" id="1538021"/>
    <lineage>
        <taxon>Bacteria</taxon>
        <taxon>Pseudomonadati</taxon>
        <taxon>Pseudomonadota</taxon>
        <taxon>Alphaproteobacteria</taxon>
        <taxon>Sphingomonadales</taxon>
        <taxon>Sphingomonadaceae</taxon>
        <taxon>Novosphingobium</taxon>
    </lineage>
</organism>
<dbReference type="Gene3D" id="3.40.50.360">
    <property type="match status" value="1"/>
</dbReference>